<dbReference type="HOGENOM" id="CLU_021165_2_0_1"/>
<evidence type="ECO:0000313" key="3">
    <source>
        <dbReference type="Proteomes" id="UP000054266"/>
    </source>
</evidence>
<dbReference type="GO" id="GO:0000815">
    <property type="term" value="C:ESCRT III complex"/>
    <property type="evidence" value="ECO:0007669"/>
    <property type="project" value="TreeGrafter"/>
</dbReference>
<name>A0A0D2FCY3_9EURO</name>
<dbReference type="InterPro" id="IPR005024">
    <property type="entry name" value="Snf7_fam"/>
</dbReference>
<proteinExistence type="predicted"/>
<organism evidence="2 3">
    <name type="scientific">Phialophora macrospora</name>
    <dbReference type="NCBI Taxonomy" id="1851006"/>
    <lineage>
        <taxon>Eukaryota</taxon>
        <taxon>Fungi</taxon>
        <taxon>Dikarya</taxon>
        <taxon>Ascomycota</taxon>
        <taxon>Pezizomycotina</taxon>
        <taxon>Eurotiomycetes</taxon>
        <taxon>Chaetothyriomycetidae</taxon>
        <taxon>Chaetothyriales</taxon>
        <taxon>Herpotrichiellaceae</taxon>
        <taxon>Phialophora</taxon>
    </lineage>
</organism>
<protein>
    <recommendedName>
        <fullName evidence="4">SNF7 family protein</fullName>
    </recommendedName>
</protein>
<dbReference type="PANTHER" id="PTHR22761">
    <property type="entry name" value="CHARGED MULTIVESICULAR BODY PROTEIN"/>
    <property type="match status" value="1"/>
</dbReference>
<dbReference type="PANTHER" id="PTHR22761:SF18">
    <property type="entry name" value="SORTING PROTEIN SNF7 FAMILY PROTEIN, PUTATIVE (AFU_ORTHOLOGUE AFUA_2G16692)-RELATED"/>
    <property type="match status" value="1"/>
</dbReference>
<feature type="compositionally biased region" description="Acidic residues" evidence="1">
    <location>
        <begin position="397"/>
        <end position="406"/>
    </location>
</feature>
<dbReference type="EMBL" id="KN846961">
    <property type="protein sequence ID" value="KIW64740.1"/>
    <property type="molecule type" value="Genomic_DNA"/>
</dbReference>
<dbReference type="GO" id="GO:0032511">
    <property type="term" value="P:late endosome to vacuole transport via multivesicular body sorting pathway"/>
    <property type="evidence" value="ECO:0007669"/>
    <property type="project" value="TreeGrafter"/>
</dbReference>
<feature type="compositionally biased region" description="Basic and acidic residues" evidence="1">
    <location>
        <begin position="407"/>
        <end position="470"/>
    </location>
</feature>
<dbReference type="GO" id="GO:0006900">
    <property type="term" value="P:vesicle budding from membrane"/>
    <property type="evidence" value="ECO:0007669"/>
    <property type="project" value="TreeGrafter"/>
</dbReference>
<dbReference type="Pfam" id="PF03357">
    <property type="entry name" value="Snf7"/>
    <property type="match status" value="1"/>
</dbReference>
<evidence type="ECO:0000313" key="2">
    <source>
        <dbReference type="EMBL" id="KIW64740.1"/>
    </source>
</evidence>
<dbReference type="Gene3D" id="6.10.140.1230">
    <property type="match status" value="1"/>
</dbReference>
<feature type="region of interest" description="Disordered" evidence="1">
    <location>
        <begin position="388"/>
        <end position="529"/>
    </location>
</feature>
<dbReference type="Proteomes" id="UP000054266">
    <property type="component" value="Unassembled WGS sequence"/>
</dbReference>
<keyword evidence="3" id="KW-1185">Reference proteome</keyword>
<dbReference type="GO" id="GO:0009898">
    <property type="term" value="C:cytoplasmic side of plasma membrane"/>
    <property type="evidence" value="ECO:0007669"/>
    <property type="project" value="TreeGrafter"/>
</dbReference>
<dbReference type="GO" id="GO:0005771">
    <property type="term" value="C:multivesicular body"/>
    <property type="evidence" value="ECO:0007669"/>
    <property type="project" value="TreeGrafter"/>
</dbReference>
<sequence>MPPPLLDYLVAHEPLFRTTRLPSLYSDLSVQKRSNPEGYTANATAWTAALTRLAVAGRLPPDQNTLVLRTGEALLDALASPKYGPPHNLGCVLDDGVARGVFIEMPEFLGTEKSIYTRSWIPSPGSVLRWGLRTVGVELGTGSYKAGGGKVRTGTLVVVPALEEVSNRLQPVIAGMGPALTDRVMSREAFAQEVGVLLAKSRGQSEDEGVSISGPDLQVLLRYLSRDKQLLSYDAEAVKFKSPASPTRPEPITQEDRSIASLKSLIGSLRRQTESLSARITTLQTQAAQAVKMGNKTSALSALRSKKLADRTLQSRLDTLAQLEEIYTKVESAVSQVEILAVMESSASALKTLNAKIGGVERVEDVLDSLRDEVSRVDEVSNVLSEPGAVDQKALLDEAEVDDELEQMEREEREKAHRAEEEKTREKLRQLEALEEAQREKEREREQQRERERETQREQQREKEREKDENLENALSSSIEKMRTLDIDDLRTGTFDAQGPVEGGSGRDRPKEQNELEQRHSGPVAQEAS</sequence>
<dbReference type="STRING" id="5601.A0A0D2FCY3"/>
<dbReference type="AlphaFoldDB" id="A0A0D2FCY3"/>
<feature type="compositionally biased region" description="Basic and acidic residues" evidence="1">
    <location>
        <begin position="480"/>
        <end position="491"/>
    </location>
</feature>
<accession>A0A0D2FCY3</accession>
<feature type="compositionally biased region" description="Basic and acidic residues" evidence="1">
    <location>
        <begin position="505"/>
        <end position="520"/>
    </location>
</feature>
<evidence type="ECO:0000256" key="1">
    <source>
        <dbReference type="SAM" id="MobiDB-lite"/>
    </source>
</evidence>
<evidence type="ECO:0008006" key="4">
    <source>
        <dbReference type="Google" id="ProtNLM"/>
    </source>
</evidence>
<gene>
    <name evidence="2" type="ORF">PV04_09652</name>
</gene>
<reference evidence="2 3" key="1">
    <citation type="submission" date="2015-01" db="EMBL/GenBank/DDBJ databases">
        <title>The Genome Sequence of Capronia semiimmersa CBS27337.</title>
        <authorList>
            <consortium name="The Broad Institute Genomics Platform"/>
            <person name="Cuomo C."/>
            <person name="de Hoog S."/>
            <person name="Gorbushina A."/>
            <person name="Stielow B."/>
            <person name="Teixiera M."/>
            <person name="Abouelleil A."/>
            <person name="Chapman S.B."/>
            <person name="Priest M."/>
            <person name="Young S.K."/>
            <person name="Wortman J."/>
            <person name="Nusbaum C."/>
            <person name="Birren B."/>
        </authorList>
    </citation>
    <scope>NUCLEOTIDE SEQUENCE [LARGE SCALE GENOMIC DNA]</scope>
    <source>
        <strain evidence="2 3">CBS 27337</strain>
    </source>
</reference>